<reference evidence="2" key="1">
    <citation type="submission" date="2022-11" db="UniProtKB">
        <authorList>
            <consortium name="WormBaseParasite"/>
        </authorList>
    </citation>
    <scope>IDENTIFICATION</scope>
</reference>
<sequence length="177" mass="20496">MGSTAKDCYFSDVIVRNNDGSNASLAKIIDSFPLLEYFNSTNMFISSPNISKTTVKELLETSKFATLKQFNLNGISEDFDIESFYKFLKKNRTMDIHLHFKNNLSKNFCKTRKAVIKKILKLSNTKDFWPPCISTAQEERLSKKTLAAHERYSKKSIHVFSVVRIKIKTKFIFKILF</sequence>
<dbReference type="WBParaSite" id="PS1159_v2.g4647.t1">
    <property type="protein sequence ID" value="PS1159_v2.g4647.t1"/>
    <property type="gene ID" value="PS1159_v2.g4647"/>
</dbReference>
<dbReference type="Proteomes" id="UP000887580">
    <property type="component" value="Unplaced"/>
</dbReference>
<organism evidence="1 2">
    <name type="scientific">Panagrolaimus sp. PS1159</name>
    <dbReference type="NCBI Taxonomy" id="55785"/>
    <lineage>
        <taxon>Eukaryota</taxon>
        <taxon>Metazoa</taxon>
        <taxon>Ecdysozoa</taxon>
        <taxon>Nematoda</taxon>
        <taxon>Chromadorea</taxon>
        <taxon>Rhabditida</taxon>
        <taxon>Tylenchina</taxon>
        <taxon>Panagrolaimomorpha</taxon>
        <taxon>Panagrolaimoidea</taxon>
        <taxon>Panagrolaimidae</taxon>
        <taxon>Panagrolaimus</taxon>
    </lineage>
</organism>
<protein>
    <submittedName>
        <fullName evidence="2">Uncharacterized protein</fullName>
    </submittedName>
</protein>
<evidence type="ECO:0000313" key="1">
    <source>
        <dbReference type="Proteomes" id="UP000887580"/>
    </source>
</evidence>
<name>A0AC35GG96_9BILA</name>
<accession>A0AC35GG96</accession>
<proteinExistence type="predicted"/>
<evidence type="ECO:0000313" key="2">
    <source>
        <dbReference type="WBParaSite" id="PS1159_v2.g4647.t1"/>
    </source>
</evidence>